<dbReference type="EMBL" id="SHOA02000006">
    <property type="protein sequence ID" value="TDH67357.1"/>
    <property type="molecule type" value="Genomic_DNA"/>
</dbReference>
<name>A0A976FII0_BRELC</name>
<dbReference type="RefSeq" id="XP_067821446.1">
    <property type="nucleotide sequence ID" value="XM_067961239.1"/>
</dbReference>
<protein>
    <submittedName>
        <fullName evidence="1">Uncharacterized protein</fullName>
    </submittedName>
</protein>
<gene>
    <name evidence="2" type="ORF">CCR75_003142</name>
    <name evidence="1" type="ORF">CCR75_004540</name>
</gene>
<evidence type="ECO:0000313" key="3">
    <source>
        <dbReference type="Proteomes" id="UP000294530"/>
    </source>
</evidence>
<dbReference type="KEGG" id="blac:94346910"/>
<evidence type="ECO:0000313" key="2">
    <source>
        <dbReference type="EMBL" id="TDH71947.1"/>
    </source>
</evidence>
<keyword evidence="3" id="KW-1185">Reference proteome</keyword>
<dbReference type="EMBL" id="SHOA02000038">
    <property type="protein sequence ID" value="TDH71947.1"/>
    <property type="molecule type" value="Genomic_DNA"/>
</dbReference>
<reference evidence="1" key="2">
    <citation type="submission" date="2021-07" db="EMBL/GenBank/DDBJ databases">
        <authorList>
            <person name="Fletcher K."/>
        </authorList>
    </citation>
    <scope>NUCLEOTIDE SEQUENCE</scope>
    <source>
        <strain evidence="1">SF5</strain>
    </source>
</reference>
<reference evidence="1 3" key="1">
    <citation type="journal article" date="2021" name="Genome Biol.">
        <title>AFLAP: assembly-free linkage analysis pipeline using k-mers from genome sequencing data.</title>
        <authorList>
            <person name="Fletcher K."/>
            <person name="Zhang L."/>
            <person name="Gil J."/>
            <person name="Han R."/>
            <person name="Cavanaugh K."/>
            <person name="Michelmore R."/>
        </authorList>
    </citation>
    <scope>NUCLEOTIDE SEQUENCE [LARGE SCALE GENOMIC DNA]</scope>
    <source>
        <strain evidence="1 3">SF5</strain>
    </source>
</reference>
<comment type="caution">
    <text evidence="1">The sequence shown here is derived from an EMBL/GenBank/DDBJ whole genome shotgun (WGS) entry which is preliminary data.</text>
</comment>
<evidence type="ECO:0000313" key="1">
    <source>
        <dbReference type="EMBL" id="TDH67357.1"/>
    </source>
</evidence>
<sequence>MFSLPGTLPPLGTSSLYLAYPVTVDGTKTARVTKPSIERTIVLNTEAFSENSKMPLENTRIRHFTLPCAFTKSLQRITFSSSSWGALS</sequence>
<accession>A0A976FII0</accession>
<proteinExistence type="predicted"/>
<dbReference type="Proteomes" id="UP000294530">
    <property type="component" value="Unassembled WGS sequence"/>
</dbReference>
<organism evidence="1 3">
    <name type="scientific">Bremia lactucae</name>
    <name type="common">Lettuce downy mildew</name>
    <dbReference type="NCBI Taxonomy" id="4779"/>
    <lineage>
        <taxon>Eukaryota</taxon>
        <taxon>Sar</taxon>
        <taxon>Stramenopiles</taxon>
        <taxon>Oomycota</taxon>
        <taxon>Peronosporomycetes</taxon>
        <taxon>Peronosporales</taxon>
        <taxon>Peronosporaceae</taxon>
        <taxon>Bremia</taxon>
    </lineage>
</organism>
<dbReference type="AlphaFoldDB" id="A0A976FII0"/>
<dbReference type="GeneID" id="94346910"/>